<evidence type="ECO:0000256" key="4">
    <source>
        <dbReference type="ARBA" id="ARBA00032089"/>
    </source>
</evidence>
<evidence type="ECO:0000313" key="9">
    <source>
        <dbReference type="Proteomes" id="UP000195766"/>
    </source>
</evidence>
<sequence>MAFRDGPFENLKVPLAWTAAVMVVGGIVAAVMLLLADRPQQAADDLGPTRAAFDSAAGTTGGVLAAPVRWGGDAVDYVTGYFFAVSENRRLRRELAEMSAWRDDALALKNLNARYEQLLGLQTEPPIAMTAGRAITDARGPFARSRLLNVGAGKGVRVGNPVLSEHGLVGRISGVSGAHSRMVLLTDVASRIPVMVERTDARAMLTGDGSRSPRLDYVRGQGAVQEGDRILTSGDGGGFPRGLPVGVVAKGVDGSWRVKLYSDRTAIDYVRVLLFQDFSQLADQNALNAGPLASLNTAPPPNAAQAAAIQDVATRRAAAAQAAAERVRAANAVPPPAPVATAPATPAAAPPPQAQPRPRPAAPRPTGATPPQPSTQAPAPTAPDGGRE</sequence>
<evidence type="ECO:0000256" key="5">
    <source>
        <dbReference type="SAM" id="MobiDB-lite"/>
    </source>
</evidence>
<keyword evidence="6" id="KW-0472">Membrane</keyword>
<dbReference type="Pfam" id="PF04085">
    <property type="entry name" value="MreC"/>
    <property type="match status" value="1"/>
</dbReference>
<protein>
    <recommendedName>
        <fullName evidence="2">Cell shape-determining protein MreC</fullName>
    </recommendedName>
    <alternativeName>
        <fullName evidence="4">Cell shape protein MreC</fullName>
    </alternativeName>
</protein>
<dbReference type="NCBIfam" id="NF010533">
    <property type="entry name" value="PRK13922.9-5"/>
    <property type="match status" value="1"/>
</dbReference>
<evidence type="ECO:0000256" key="2">
    <source>
        <dbReference type="ARBA" id="ARBA00013855"/>
    </source>
</evidence>
<evidence type="ECO:0000256" key="6">
    <source>
        <dbReference type="SAM" id="Phobius"/>
    </source>
</evidence>
<dbReference type="EMBL" id="FUIE01000020">
    <property type="protein sequence ID" value="SJM53871.1"/>
    <property type="molecule type" value="Genomic_DNA"/>
</dbReference>
<evidence type="ECO:0000313" key="8">
    <source>
        <dbReference type="EMBL" id="SJM53871.1"/>
    </source>
</evidence>
<dbReference type="PANTHER" id="PTHR34138:SF1">
    <property type="entry name" value="CELL SHAPE-DETERMINING PROTEIN MREC"/>
    <property type="match status" value="1"/>
</dbReference>
<dbReference type="InterPro" id="IPR042177">
    <property type="entry name" value="Cell/Rod_1"/>
</dbReference>
<comment type="similarity">
    <text evidence="1">Belongs to the MreC family.</text>
</comment>
<keyword evidence="6" id="KW-0812">Transmembrane</keyword>
<dbReference type="InterPro" id="IPR055342">
    <property type="entry name" value="MreC_beta-barrel_core"/>
</dbReference>
<dbReference type="Gene3D" id="2.40.10.350">
    <property type="entry name" value="Rod shape-determining protein MreC, domain 2"/>
    <property type="match status" value="1"/>
</dbReference>
<keyword evidence="6" id="KW-1133">Transmembrane helix</keyword>
<gene>
    <name evidence="8" type="ORF">FM111_04105</name>
</gene>
<feature type="region of interest" description="Disordered" evidence="5">
    <location>
        <begin position="329"/>
        <end position="388"/>
    </location>
</feature>
<evidence type="ECO:0000259" key="7">
    <source>
        <dbReference type="Pfam" id="PF04085"/>
    </source>
</evidence>
<dbReference type="OrthoDB" id="8478127at2"/>
<dbReference type="InterPro" id="IPR007221">
    <property type="entry name" value="MreC"/>
</dbReference>
<feature type="compositionally biased region" description="Low complexity" evidence="5">
    <location>
        <begin position="374"/>
        <end position="388"/>
    </location>
</feature>
<name>A0A1R4FDG6_BREDI</name>
<dbReference type="AlphaFoldDB" id="A0A1R4FDG6"/>
<dbReference type="GO" id="GO:0008360">
    <property type="term" value="P:regulation of cell shape"/>
    <property type="evidence" value="ECO:0007669"/>
    <property type="project" value="UniProtKB-KW"/>
</dbReference>
<organism evidence="8 9">
    <name type="scientific">Brevundimonas diminuta 3F5N</name>
    <dbReference type="NCBI Taxonomy" id="1255603"/>
    <lineage>
        <taxon>Bacteria</taxon>
        <taxon>Pseudomonadati</taxon>
        <taxon>Pseudomonadota</taxon>
        <taxon>Alphaproteobacteria</taxon>
        <taxon>Caulobacterales</taxon>
        <taxon>Caulobacteraceae</taxon>
        <taxon>Brevundimonas</taxon>
    </lineage>
</organism>
<feature type="compositionally biased region" description="Pro residues" evidence="5">
    <location>
        <begin position="348"/>
        <end position="373"/>
    </location>
</feature>
<dbReference type="Proteomes" id="UP000195766">
    <property type="component" value="Unassembled WGS sequence"/>
</dbReference>
<accession>A0A1R4FDG6</accession>
<evidence type="ECO:0000256" key="1">
    <source>
        <dbReference type="ARBA" id="ARBA00009369"/>
    </source>
</evidence>
<dbReference type="GO" id="GO:0005886">
    <property type="term" value="C:plasma membrane"/>
    <property type="evidence" value="ECO:0007669"/>
    <property type="project" value="TreeGrafter"/>
</dbReference>
<dbReference type="PANTHER" id="PTHR34138">
    <property type="entry name" value="CELL SHAPE-DETERMINING PROTEIN MREC"/>
    <property type="match status" value="1"/>
</dbReference>
<keyword evidence="3" id="KW-0133">Cell shape</keyword>
<dbReference type="RefSeq" id="WP_087139473.1">
    <property type="nucleotide sequence ID" value="NZ_FUIE01000020.1"/>
</dbReference>
<reference evidence="8 9" key="1">
    <citation type="submission" date="2017-02" db="EMBL/GenBank/DDBJ databases">
        <authorList>
            <person name="Peterson S.W."/>
        </authorList>
    </citation>
    <scope>NUCLEOTIDE SEQUENCE [LARGE SCALE GENOMIC DNA]</scope>
    <source>
        <strain evidence="8 9">3F5N</strain>
    </source>
</reference>
<proteinExistence type="inferred from homology"/>
<feature type="transmembrane region" description="Helical" evidence="6">
    <location>
        <begin position="15"/>
        <end position="36"/>
    </location>
</feature>
<evidence type="ECO:0000256" key="3">
    <source>
        <dbReference type="ARBA" id="ARBA00022960"/>
    </source>
</evidence>
<dbReference type="InterPro" id="IPR042175">
    <property type="entry name" value="Cell/Rod_MreC_2"/>
</dbReference>
<dbReference type="Gene3D" id="2.40.10.340">
    <property type="entry name" value="Rod shape-determining protein MreC, domain 1"/>
    <property type="match status" value="1"/>
</dbReference>
<feature type="domain" description="Rod shape-determining protein MreC beta-barrel core" evidence="7">
    <location>
        <begin position="136"/>
        <end position="273"/>
    </location>
</feature>